<evidence type="ECO:0000256" key="1">
    <source>
        <dbReference type="SAM" id="Phobius"/>
    </source>
</evidence>
<sequence length="81" mass="9001">MTMLAPNSAQYLSLSIGPLFERVVATSAIACSGESTLSYLFEVIMVVCGFLGFFVNIFQSNHSCYMLASQCFMIFNFFKLT</sequence>
<organism evidence="2 3">
    <name type="scientific">Stephania japonica</name>
    <dbReference type="NCBI Taxonomy" id="461633"/>
    <lineage>
        <taxon>Eukaryota</taxon>
        <taxon>Viridiplantae</taxon>
        <taxon>Streptophyta</taxon>
        <taxon>Embryophyta</taxon>
        <taxon>Tracheophyta</taxon>
        <taxon>Spermatophyta</taxon>
        <taxon>Magnoliopsida</taxon>
        <taxon>Ranunculales</taxon>
        <taxon>Menispermaceae</taxon>
        <taxon>Menispermoideae</taxon>
        <taxon>Cissampelideae</taxon>
        <taxon>Stephania</taxon>
    </lineage>
</organism>
<gene>
    <name evidence="2" type="ORF">Sjap_005754</name>
</gene>
<reference evidence="2 3" key="1">
    <citation type="submission" date="2024-01" db="EMBL/GenBank/DDBJ databases">
        <title>Genome assemblies of Stephania.</title>
        <authorList>
            <person name="Yang L."/>
        </authorList>
    </citation>
    <scope>NUCLEOTIDE SEQUENCE [LARGE SCALE GENOMIC DNA]</scope>
    <source>
        <strain evidence="2">QJT</strain>
        <tissue evidence="2">Leaf</tissue>
    </source>
</reference>
<keyword evidence="1" id="KW-0812">Transmembrane</keyword>
<dbReference type="AlphaFoldDB" id="A0AAP0K4U9"/>
<keyword evidence="1" id="KW-0472">Membrane</keyword>
<comment type="caution">
    <text evidence="2">The sequence shown here is derived from an EMBL/GenBank/DDBJ whole genome shotgun (WGS) entry which is preliminary data.</text>
</comment>
<evidence type="ECO:0000313" key="2">
    <source>
        <dbReference type="EMBL" id="KAK9145851.1"/>
    </source>
</evidence>
<keyword evidence="3" id="KW-1185">Reference proteome</keyword>
<keyword evidence="1" id="KW-1133">Transmembrane helix</keyword>
<dbReference type="Proteomes" id="UP001417504">
    <property type="component" value="Unassembled WGS sequence"/>
</dbReference>
<accession>A0AAP0K4U9</accession>
<name>A0AAP0K4U9_9MAGN</name>
<protein>
    <submittedName>
        <fullName evidence="2">Uncharacterized protein</fullName>
    </submittedName>
</protein>
<proteinExistence type="predicted"/>
<feature type="transmembrane region" description="Helical" evidence="1">
    <location>
        <begin position="38"/>
        <end position="58"/>
    </location>
</feature>
<evidence type="ECO:0000313" key="3">
    <source>
        <dbReference type="Proteomes" id="UP001417504"/>
    </source>
</evidence>
<dbReference type="EMBL" id="JBBNAE010000002">
    <property type="protein sequence ID" value="KAK9145851.1"/>
    <property type="molecule type" value="Genomic_DNA"/>
</dbReference>